<gene>
    <name evidence="14" type="primary">dnaB</name>
    <name evidence="14" type="ORF">P4447_18785</name>
</gene>
<evidence type="ECO:0000259" key="13">
    <source>
        <dbReference type="PROSITE" id="PS51199"/>
    </source>
</evidence>
<dbReference type="Proteomes" id="UP001330749">
    <property type="component" value="Unassembled WGS sequence"/>
</dbReference>
<comment type="caution">
    <text evidence="14">The sequence shown here is derived from an EMBL/GenBank/DDBJ whole genome shotgun (WGS) entry which is preliminary data.</text>
</comment>
<evidence type="ECO:0000313" key="14">
    <source>
        <dbReference type="EMBL" id="MED3564465.1"/>
    </source>
</evidence>
<keyword evidence="8 12" id="KW-0238">DNA-binding</keyword>
<dbReference type="Pfam" id="PF00772">
    <property type="entry name" value="DnaB"/>
    <property type="match status" value="1"/>
</dbReference>
<evidence type="ECO:0000256" key="9">
    <source>
        <dbReference type="ARBA" id="ARBA00023235"/>
    </source>
</evidence>
<dbReference type="SUPFAM" id="SSF52540">
    <property type="entry name" value="P-loop containing nucleoside triphosphate hydrolases"/>
    <property type="match status" value="1"/>
</dbReference>
<dbReference type="InterPro" id="IPR027417">
    <property type="entry name" value="P-loop_NTPase"/>
</dbReference>
<feature type="domain" description="SF4 helicase" evidence="13">
    <location>
        <begin position="166"/>
        <end position="435"/>
    </location>
</feature>
<dbReference type="CDD" id="cd00984">
    <property type="entry name" value="DnaB_C"/>
    <property type="match status" value="1"/>
</dbReference>
<evidence type="ECO:0000256" key="2">
    <source>
        <dbReference type="ARBA" id="ARBA00022515"/>
    </source>
</evidence>
<dbReference type="Gene3D" id="3.40.50.300">
    <property type="entry name" value="P-loop containing nucleotide triphosphate hydrolases"/>
    <property type="match status" value="1"/>
</dbReference>
<comment type="similarity">
    <text evidence="1 12">Belongs to the helicase family. DnaB subfamily.</text>
</comment>
<accession>A0ABU6NE36</accession>
<keyword evidence="5 12" id="KW-0378">Hydrolase</keyword>
<keyword evidence="15" id="KW-1185">Reference proteome</keyword>
<dbReference type="EMBL" id="JARMQG010000353">
    <property type="protein sequence ID" value="MED3564465.1"/>
    <property type="molecule type" value="Genomic_DNA"/>
</dbReference>
<evidence type="ECO:0000256" key="4">
    <source>
        <dbReference type="ARBA" id="ARBA00022741"/>
    </source>
</evidence>
<dbReference type="PANTHER" id="PTHR30153">
    <property type="entry name" value="REPLICATIVE DNA HELICASE DNAB"/>
    <property type="match status" value="1"/>
</dbReference>
<dbReference type="RefSeq" id="WP_327969606.1">
    <property type="nucleotide sequence ID" value="NZ_JARMQG010000353.1"/>
</dbReference>
<keyword evidence="6 12" id="KW-0347">Helicase</keyword>
<protein>
    <recommendedName>
        <fullName evidence="11 12">Replicative DNA helicase</fullName>
        <ecNumber evidence="11 12">5.6.2.3</ecNumber>
    </recommendedName>
</protein>
<keyword evidence="9" id="KW-0413">Isomerase</keyword>
<dbReference type="Pfam" id="PF03796">
    <property type="entry name" value="DnaB_C"/>
    <property type="match status" value="1"/>
</dbReference>
<keyword evidence="4 12" id="KW-0547">Nucleotide-binding</keyword>
<sequence length="436" mass="49510">MIEVQPYNQEAEEAFVGAFFLDAELINECTVRPEQLFTKNLRLIYSAIRSLNEKGNPVDIVSLIEELGADNIVRVGGVHYISRLAGSVPTTANFHFYEKMVKEYDQKRKAIQIAGKIIENAREEDISKTLSDGINELMAIEDNQIDEDDGNIQESLVDLFLECEKDLGEIVGIPSGFKYLDQLTGGFQESDFIIIGARPSVGKTAFALNLALQASIKDTSVIFSLEMSKKQLLKRISGFTGKIDSLKMKNPKREFHEQDWMQFSDALGALSKVNLHIFDRAGMDVPYIWSKVRKLRREYGGQKRMLVVIDYLQLIQGDPKFKQNRQAEISEISRALKTMARELNVVVIALSQLSRGVELRQDKRPILSDLRESGQIEQDADLIAFLYRDDYYTKDSAQKDRMEVILAKHRNGPTGIVELGFKKRYGQFYSLAELES</sequence>
<proteinExistence type="inferred from homology"/>
<dbReference type="GO" id="GO:0016787">
    <property type="term" value="F:hydrolase activity"/>
    <property type="evidence" value="ECO:0007669"/>
    <property type="project" value="UniProtKB-KW"/>
</dbReference>
<dbReference type="InterPro" id="IPR007693">
    <property type="entry name" value="DNA_helicase_DnaB-like_N"/>
</dbReference>
<evidence type="ECO:0000256" key="6">
    <source>
        <dbReference type="ARBA" id="ARBA00022806"/>
    </source>
</evidence>
<name>A0ABU6NE36_9BACI</name>
<dbReference type="NCBIfam" id="TIGR00665">
    <property type="entry name" value="DnaB"/>
    <property type="match status" value="1"/>
</dbReference>
<dbReference type="PROSITE" id="PS51199">
    <property type="entry name" value="SF4_HELICASE"/>
    <property type="match status" value="1"/>
</dbReference>
<keyword evidence="2 12" id="KW-0639">Primosome</keyword>
<evidence type="ECO:0000256" key="11">
    <source>
        <dbReference type="NCBIfam" id="TIGR00665"/>
    </source>
</evidence>
<evidence type="ECO:0000256" key="5">
    <source>
        <dbReference type="ARBA" id="ARBA00022801"/>
    </source>
</evidence>
<evidence type="ECO:0000256" key="8">
    <source>
        <dbReference type="ARBA" id="ARBA00023125"/>
    </source>
</evidence>
<evidence type="ECO:0000256" key="7">
    <source>
        <dbReference type="ARBA" id="ARBA00022840"/>
    </source>
</evidence>
<dbReference type="InterPro" id="IPR016136">
    <property type="entry name" value="DNA_helicase_N/primase_C"/>
</dbReference>
<evidence type="ECO:0000256" key="1">
    <source>
        <dbReference type="ARBA" id="ARBA00008428"/>
    </source>
</evidence>
<dbReference type="PANTHER" id="PTHR30153:SF2">
    <property type="entry name" value="REPLICATIVE DNA HELICASE"/>
    <property type="match status" value="1"/>
</dbReference>
<keyword evidence="3 12" id="KW-0235">DNA replication</keyword>
<organism evidence="14 15">
    <name type="scientific">Bacillus xiapuensis</name>
    <dbReference type="NCBI Taxonomy" id="2014075"/>
    <lineage>
        <taxon>Bacteria</taxon>
        <taxon>Bacillati</taxon>
        <taxon>Bacillota</taxon>
        <taxon>Bacilli</taxon>
        <taxon>Bacillales</taxon>
        <taxon>Bacillaceae</taxon>
        <taxon>Bacillus</taxon>
    </lineage>
</organism>
<comment type="function">
    <text evidence="12">The main replicative DNA helicase, it participates in initiation and elongation during chromosome replication. Travels ahead of the DNA replisome, separating dsDNA into templates for DNA synthesis. A processive ATP-dependent 5'-3' DNA helicase it has DNA-dependent ATPase activity.</text>
</comment>
<dbReference type="InterPro" id="IPR007692">
    <property type="entry name" value="DNA_helicase_DnaB"/>
</dbReference>
<dbReference type="InterPro" id="IPR036185">
    <property type="entry name" value="DNA_heli_DnaB-like_N_sf"/>
</dbReference>
<dbReference type="InterPro" id="IPR007694">
    <property type="entry name" value="DNA_helicase_DnaB-like_C"/>
</dbReference>
<keyword evidence="7 12" id="KW-0067">ATP-binding</keyword>
<dbReference type="GO" id="GO:0003678">
    <property type="term" value="F:DNA helicase activity"/>
    <property type="evidence" value="ECO:0007669"/>
    <property type="project" value="UniProtKB-EC"/>
</dbReference>
<evidence type="ECO:0000256" key="12">
    <source>
        <dbReference type="RuleBase" id="RU362085"/>
    </source>
</evidence>
<dbReference type="SUPFAM" id="SSF48024">
    <property type="entry name" value="N-terminal domain of DnaB helicase"/>
    <property type="match status" value="1"/>
</dbReference>
<comment type="catalytic activity">
    <reaction evidence="10 12">
        <text>ATP + H2O = ADP + phosphate + H(+)</text>
        <dbReference type="Rhea" id="RHEA:13065"/>
        <dbReference type="ChEBI" id="CHEBI:15377"/>
        <dbReference type="ChEBI" id="CHEBI:15378"/>
        <dbReference type="ChEBI" id="CHEBI:30616"/>
        <dbReference type="ChEBI" id="CHEBI:43474"/>
        <dbReference type="ChEBI" id="CHEBI:456216"/>
        <dbReference type="EC" id="5.6.2.3"/>
    </reaction>
</comment>
<dbReference type="Gene3D" id="1.10.860.10">
    <property type="entry name" value="DNAb Helicase, Chain A"/>
    <property type="match status" value="1"/>
</dbReference>
<dbReference type="EC" id="5.6.2.3" evidence="11 12"/>
<evidence type="ECO:0000313" key="15">
    <source>
        <dbReference type="Proteomes" id="UP001330749"/>
    </source>
</evidence>
<reference evidence="14 15" key="1">
    <citation type="submission" date="2023-03" db="EMBL/GenBank/DDBJ databases">
        <title>Bacillus Genome Sequencing.</title>
        <authorList>
            <person name="Dunlap C."/>
        </authorList>
    </citation>
    <scope>NUCLEOTIDE SEQUENCE [LARGE SCALE GENOMIC DNA]</scope>
    <source>
        <strain evidence="14 15">B-14544</strain>
    </source>
</reference>
<evidence type="ECO:0000256" key="3">
    <source>
        <dbReference type="ARBA" id="ARBA00022705"/>
    </source>
</evidence>
<evidence type="ECO:0000256" key="10">
    <source>
        <dbReference type="ARBA" id="ARBA00048954"/>
    </source>
</evidence>